<comment type="caution">
    <text evidence="2">The sequence shown here is derived from an EMBL/GenBank/DDBJ whole genome shotgun (WGS) entry which is preliminary data.</text>
</comment>
<sequence length="246" mass="25865">MKAETLARLQAERAAQRPVVLLTRLTDGAEHLWPQDTVPEALAEAAHAALGSEKAGSVSVDGEPWFIHPHNPPLRIIVVGAVHIAQAMAPMAAPLGFQMIVVDPRRAFATEERLPGVSLNTDWPDEAMATLKPDARTAVVTLTHDPKLDDPALDAALKSDAFYIGALGSRRTHAKRVARLNELGHGGAAIARIHAPVGLDIEAVTAPEIALSVMAEIVAARRGATLGAPRPLPAPAEGRVSIGISA</sequence>
<dbReference type="InterPro" id="IPR027051">
    <property type="entry name" value="XdhC_Rossmann_dom"/>
</dbReference>
<dbReference type="AlphaFoldDB" id="A0A917K1K3"/>
<proteinExistence type="predicted"/>
<keyword evidence="3" id="KW-1185">Reference proteome</keyword>
<dbReference type="RefSeq" id="WP_188964911.1">
    <property type="nucleotide sequence ID" value="NZ_BMKW01000001.1"/>
</dbReference>
<dbReference type="InterPro" id="IPR052698">
    <property type="entry name" value="MoCofactor_Util/Proc"/>
</dbReference>
<protein>
    <recommendedName>
        <fullName evidence="1">XdhC Rossmann domain-containing protein</fullName>
    </recommendedName>
</protein>
<reference evidence="2" key="2">
    <citation type="submission" date="2020-09" db="EMBL/GenBank/DDBJ databases">
        <authorList>
            <person name="Sun Q."/>
            <person name="Zhou Y."/>
        </authorList>
    </citation>
    <scope>NUCLEOTIDE SEQUENCE</scope>
    <source>
        <strain evidence="2">CGMCC 1.3617</strain>
    </source>
</reference>
<accession>A0A917K1K3</accession>
<evidence type="ECO:0000313" key="3">
    <source>
        <dbReference type="Proteomes" id="UP000661507"/>
    </source>
</evidence>
<name>A0A917K1K3_9PROT</name>
<dbReference type="PANTHER" id="PTHR30388:SF4">
    <property type="entry name" value="MOLYBDENUM COFACTOR INSERTION CHAPERONE PAOD"/>
    <property type="match status" value="1"/>
</dbReference>
<evidence type="ECO:0000313" key="2">
    <source>
        <dbReference type="EMBL" id="GGI97694.1"/>
    </source>
</evidence>
<dbReference type="EMBL" id="BMKW01000001">
    <property type="protein sequence ID" value="GGI97694.1"/>
    <property type="molecule type" value="Genomic_DNA"/>
</dbReference>
<dbReference type="PANTHER" id="PTHR30388">
    <property type="entry name" value="ALDEHYDE OXIDOREDUCTASE MOLYBDENUM COFACTOR ASSEMBLY PROTEIN"/>
    <property type="match status" value="1"/>
</dbReference>
<feature type="domain" description="XdhC Rossmann" evidence="1">
    <location>
        <begin position="76"/>
        <end position="217"/>
    </location>
</feature>
<reference evidence="2" key="1">
    <citation type="journal article" date="2014" name="Int. J. Syst. Evol. Microbiol.">
        <title>Complete genome sequence of Corynebacterium casei LMG S-19264T (=DSM 44701T), isolated from a smear-ripened cheese.</title>
        <authorList>
            <consortium name="US DOE Joint Genome Institute (JGI-PGF)"/>
            <person name="Walter F."/>
            <person name="Albersmeier A."/>
            <person name="Kalinowski J."/>
            <person name="Ruckert C."/>
        </authorList>
    </citation>
    <scope>NUCLEOTIDE SEQUENCE</scope>
    <source>
        <strain evidence="2">CGMCC 1.3617</strain>
    </source>
</reference>
<evidence type="ECO:0000259" key="1">
    <source>
        <dbReference type="Pfam" id="PF13478"/>
    </source>
</evidence>
<dbReference type="Proteomes" id="UP000661507">
    <property type="component" value="Unassembled WGS sequence"/>
</dbReference>
<organism evidence="2 3">
    <name type="scientific">Neoroseomonas lacus</name>
    <dbReference type="NCBI Taxonomy" id="287609"/>
    <lineage>
        <taxon>Bacteria</taxon>
        <taxon>Pseudomonadati</taxon>
        <taxon>Pseudomonadota</taxon>
        <taxon>Alphaproteobacteria</taxon>
        <taxon>Acetobacterales</taxon>
        <taxon>Acetobacteraceae</taxon>
        <taxon>Neoroseomonas</taxon>
    </lineage>
</organism>
<gene>
    <name evidence="2" type="ORF">GCM10011320_00480</name>
</gene>
<dbReference type="Gene3D" id="3.40.50.720">
    <property type="entry name" value="NAD(P)-binding Rossmann-like Domain"/>
    <property type="match status" value="1"/>
</dbReference>
<dbReference type="Pfam" id="PF13478">
    <property type="entry name" value="XdhC_C"/>
    <property type="match status" value="1"/>
</dbReference>